<organism evidence="1 2">
    <name type="scientific">Eikenella corrodens</name>
    <dbReference type="NCBI Taxonomy" id="539"/>
    <lineage>
        <taxon>Bacteria</taxon>
        <taxon>Pseudomonadati</taxon>
        <taxon>Pseudomonadota</taxon>
        <taxon>Betaproteobacteria</taxon>
        <taxon>Neisseriales</taxon>
        <taxon>Neisseriaceae</taxon>
        <taxon>Eikenella</taxon>
    </lineage>
</organism>
<sequence length="95" mass="11405">MNSLDLAEKYWYKHEITPEEMSKIRSMIWNSLDNQDATYNPKKMPIIRFIHQLFQTEPQAEIDEYFTWAIELLRLLGISDAEILENLHKAFNENM</sequence>
<dbReference type="Proteomes" id="UP000282435">
    <property type="component" value="Chromosome"/>
</dbReference>
<evidence type="ECO:0000313" key="1">
    <source>
        <dbReference type="EMBL" id="AZR60430.1"/>
    </source>
</evidence>
<dbReference type="AlphaFoldDB" id="A0A3S9SLN5"/>
<accession>A0A3S9SLN5</accession>
<dbReference type="EMBL" id="CP034670">
    <property type="protein sequence ID" value="AZR60430.1"/>
    <property type="molecule type" value="Genomic_DNA"/>
</dbReference>
<proteinExistence type="predicted"/>
<reference evidence="1 2" key="1">
    <citation type="submission" date="2018-12" db="EMBL/GenBank/DDBJ databases">
        <title>Genome sequencing of Eikenella corrodens KCOM 3110 (= JS217).</title>
        <authorList>
            <person name="Koo J.-K."/>
            <person name="Park S.-N."/>
            <person name="Lim Y.K."/>
        </authorList>
    </citation>
    <scope>NUCLEOTIDE SEQUENCE [LARGE SCALE GENOMIC DNA]</scope>
    <source>
        <strain evidence="1 2">KCOM 3110</strain>
    </source>
</reference>
<protein>
    <submittedName>
        <fullName evidence="1">Uncharacterized protein</fullName>
    </submittedName>
</protein>
<gene>
    <name evidence="1" type="ORF">ELB75_10690</name>
</gene>
<name>A0A3S9SLN5_EIKCO</name>
<evidence type="ECO:0000313" key="2">
    <source>
        <dbReference type="Proteomes" id="UP000282435"/>
    </source>
</evidence>
<dbReference type="RefSeq" id="WP_126983885.1">
    <property type="nucleotide sequence ID" value="NZ_CP034670.1"/>
</dbReference>